<keyword evidence="1" id="KW-0479">Metal-binding</keyword>
<dbReference type="EMBL" id="JAVRRL010000147">
    <property type="protein sequence ID" value="KAK5105866.1"/>
    <property type="molecule type" value="Genomic_DNA"/>
</dbReference>
<dbReference type="Pfam" id="PF00172">
    <property type="entry name" value="Zn_clus"/>
    <property type="match status" value="1"/>
</dbReference>
<dbReference type="PANTHER" id="PTHR46910">
    <property type="entry name" value="TRANSCRIPTION FACTOR PDR1"/>
    <property type="match status" value="1"/>
</dbReference>
<dbReference type="SMART" id="SM00066">
    <property type="entry name" value="GAL4"/>
    <property type="match status" value="1"/>
</dbReference>
<dbReference type="SUPFAM" id="SSF57701">
    <property type="entry name" value="Zn2/Cys6 DNA-binding domain"/>
    <property type="match status" value="1"/>
</dbReference>
<dbReference type="InterPro" id="IPR007219">
    <property type="entry name" value="XnlR_reg_dom"/>
</dbReference>
<evidence type="ECO:0000313" key="6">
    <source>
        <dbReference type="Proteomes" id="UP001310890"/>
    </source>
</evidence>
<feature type="compositionally biased region" description="Polar residues" evidence="3">
    <location>
        <begin position="697"/>
        <end position="707"/>
    </location>
</feature>
<feature type="region of interest" description="Disordered" evidence="3">
    <location>
        <begin position="116"/>
        <end position="147"/>
    </location>
</feature>
<evidence type="ECO:0000313" key="5">
    <source>
        <dbReference type="EMBL" id="KAK5105866.1"/>
    </source>
</evidence>
<dbReference type="SMART" id="SM00906">
    <property type="entry name" value="Fungal_trans"/>
    <property type="match status" value="1"/>
</dbReference>
<dbReference type="InterPro" id="IPR050987">
    <property type="entry name" value="AtrR-like"/>
</dbReference>
<dbReference type="Pfam" id="PF04082">
    <property type="entry name" value="Fungal_trans"/>
    <property type="match status" value="1"/>
</dbReference>
<dbReference type="AlphaFoldDB" id="A0AAN7YM52"/>
<dbReference type="PROSITE" id="PS50048">
    <property type="entry name" value="ZN2_CY6_FUNGAL_2"/>
    <property type="match status" value="1"/>
</dbReference>
<feature type="compositionally biased region" description="Basic and acidic residues" evidence="3">
    <location>
        <begin position="1"/>
        <end position="13"/>
    </location>
</feature>
<dbReference type="GO" id="GO:0000981">
    <property type="term" value="F:DNA-binding transcription factor activity, RNA polymerase II-specific"/>
    <property type="evidence" value="ECO:0007669"/>
    <property type="project" value="InterPro"/>
</dbReference>
<name>A0AAN7YM52_9PEZI</name>
<feature type="region of interest" description="Disordered" evidence="3">
    <location>
        <begin position="686"/>
        <end position="709"/>
    </location>
</feature>
<dbReference type="CDD" id="cd12148">
    <property type="entry name" value="fungal_TF_MHR"/>
    <property type="match status" value="1"/>
</dbReference>
<accession>A0AAN7YM52</accession>
<organism evidence="5 6">
    <name type="scientific">Meristemomyces frigidus</name>
    <dbReference type="NCBI Taxonomy" id="1508187"/>
    <lineage>
        <taxon>Eukaryota</taxon>
        <taxon>Fungi</taxon>
        <taxon>Dikarya</taxon>
        <taxon>Ascomycota</taxon>
        <taxon>Pezizomycotina</taxon>
        <taxon>Dothideomycetes</taxon>
        <taxon>Dothideomycetidae</taxon>
        <taxon>Mycosphaerellales</taxon>
        <taxon>Teratosphaeriaceae</taxon>
        <taxon>Meristemomyces</taxon>
    </lineage>
</organism>
<dbReference type="PROSITE" id="PS00463">
    <property type="entry name" value="ZN2_CY6_FUNGAL_1"/>
    <property type="match status" value="1"/>
</dbReference>
<evidence type="ECO:0000256" key="3">
    <source>
        <dbReference type="SAM" id="MobiDB-lite"/>
    </source>
</evidence>
<dbReference type="Proteomes" id="UP001310890">
    <property type="component" value="Unassembled WGS sequence"/>
</dbReference>
<dbReference type="GO" id="GO:0006351">
    <property type="term" value="P:DNA-templated transcription"/>
    <property type="evidence" value="ECO:0007669"/>
    <property type="project" value="InterPro"/>
</dbReference>
<dbReference type="PANTHER" id="PTHR46910:SF23">
    <property type="entry name" value="THIAMINE REPRESSIBLE GENES REGULATORY PROTEIN THI1"/>
    <property type="match status" value="1"/>
</dbReference>
<sequence length="762" mass="85161">MDAQESQHDEENPRRRKKARTQSIQQRQRAVRACDECRRLKEKCEDGMPCRRCKHLRRQCEFNVAPTAEKRSPAFTDSVKEVLDRAHYTDVLLRHHLPHLDLSTESLRRACEALSMPSPDIPRSSQTVQTTLSAGPQTNPAAESPPIEDEGCTLDNVDGITAHYSGEFSHWNFSMHVKRNIDDLMAKSNVPRTATEHIDQIPTYIRVGEAHPDSSSIAEIVALLPPRPVAEFLKRVVFKHGTGTYFLVELAWIDSMMETLYTSAVMLRAKDVTAACVVVMVLAVGTQYAHLESSQRNPGATSEVSNSWELDIGSAFYQLVAKLLAEIIHSGSLLSVQACLLLGLYSLPVDASGLGYIYLNLAIKLAIQNGMHRRSEPGAFSPGDEHVRRRVWWSAYCMERKIGIYHGRPASIHRDDVDVDLPSDQHTAVNSPASFSALNLLQSIYLTNQAEAFLHEISLLRRCKRSDMEAIFRRIKHLKVNTEGWRPSSEGMAMSKPASTRPEMHSRLDRCLLEMFIGRPFILLHRQRNVSNGSQGHTSNITSSTQPDAEWEFLVRDCVDAAKEAITMCHAMQTGSLGLARSSYVEYSSCRAALLVLIAYSICYHTNEFAVVLQNGLRAMREMASASESARSEVSLLETLESSLRRLRESKQPPGNIMVLLEPVQESYEGFADWYKNRSKTAGVTPTTLGSEGAQGIPTQSSDSNATRGGGYDVMSIQNEPRFDSGPFDFDFLGDAAFPTPDYGQYSNLEKEFLDSLLWIQD</sequence>
<dbReference type="InterPro" id="IPR036864">
    <property type="entry name" value="Zn2-C6_fun-type_DNA-bd_sf"/>
</dbReference>
<feature type="domain" description="Zn(2)-C6 fungal-type" evidence="4">
    <location>
        <begin position="33"/>
        <end position="62"/>
    </location>
</feature>
<dbReference type="GO" id="GO:0003677">
    <property type="term" value="F:DNA binding"/>
    <property type="evidence" value="ECO:0007669"/>
    <property type="project" value="InterPro"/>
</dbReference>
<keyword evidence="2" id="KW-0539">Nucleus</keyword>
<evidence type="ECO:0000259" key="4">
    <source>
        <dbReference type="PROSITE" id="PS50048"/>
    </source>
</evidence>
<evidence type="ECO:0000256" key="1">
    <source>
        <dbReference type="ARBA" id="ARBA00022723"/>
    </source>
</evidence>
<gene>
    <name evidence="5" type="ORF">LTR62_001953</name>
</gene>
<reference evidence="5" key="1">
    <citation type="submission" date="2023-08" db="EMBL/GenBank/DDBJ databases">
        <title>Black Yeasts Isolated from many extreme environments.</title>
        <authorList>
            <person name="Coleine C."/>
            <person name="Stajich J.E."/>
            <person name="Selbmann L."/>
        </authorList>
    </citation>
    <scope>NUCLEOTIDE SEQUENCE</scope>
    <source>
        <strain evidence="5">CCFEE 5401</strain>
    </source>
</reference>
<feature type="compositionally biased region" description="Polar residues" evidence="3">
    <location>
        <begin position="123"/>
        <end position="141"/>
    </location>
</feature>
<dbReference type="GO" id="GO:0008270">
    <property type="term" value="F:zinc ion binding"/>
    <property type="evidence" value="ECO:0007669"/>
    <property type="project" value="InterPro"/>
</dbReference>
<feature type="region of interest" description="Disordered" evidence="3">
    <location>
        <begin position="1"/>
        <end position="26"/>
    </location>
</feature>
<dbReference type="Gene3D" id="4.10.240.10">
    <property type="entry name" value="Zn(2)-C6 fungal-type DNA-binding domain"/>
    <property type="match status" value="1"/>
</dbReference>
<proteinExistence type="predicted"/>
<dbReference type="CDD" id="cd00067">
    <property type="entry name" value="GAL4"/>
    <property type="match status" value="1"/>
</dbReference>
<evidence type="ECO:0000256" key="2">
    <source>
        <dbReference type="ARBA" id="ARBA00023242"/>
    </source>
</evidence>
<comment type="caution">
    <text evidence="5">The sequence shown here is derived from an EMBL/GenBank/DDBJ whole genome shotgun (WGS) entry which is preliminary data.</text>
</comment>
<dbReference type="InterPro" id="IPR001138">
    <property type="entry name" value="Zn2Cys6_DnaBD"/>
</dbReference>
<protein>
    <recommendedName>
        <fullName evidence="4">Zn(2)-C6 fungal-type domain-containing protein</fullName>
    </recommendedName>
</protein>